<gene>
    <name evidence="9" type="ORF">SeLEV6574_g00597</name>
    <name evidence="8" type="ORF">SeMB42_g04046</name>
</gene>
<proteinExistence type="predicted"/>
<dbReference type="Proteomes" id="UP000320475">
    <property type="component" value="Unassembled WGS sequence"/>
</dbReference>
<feature type="domain" description="Arf-GAP" evidence="7">
    <location>
        <begin position="18"/>
        <end position="126"/>
    </location>
</feature>
<dbReference type="Pfam" id="PF01412">
    <property type="entry name" value="ArfGap"/>
    <property type="match status" value="1"/>
</dbReference>
<feature type="compositionally biased region" description="Polar residues" evidence="6">
    <location>
        <begin position="171"/>
        <end position="184"/>
    </location>
</feature>
<feature type="region of interest" description="Disordered" evidence="6">
    <location>
        <begin position="235"/>
        <end position="259"/>
    </location>
</feature>
<dbReference type="GO" id="GO:0005737">
    <property type="term" value="C:cytoplasm"/>
    <property type="evidence" value="ECO:0007669"/>
    <property type="project" value="TreeGrafter"/>
</dbReference>
<accession>A0A507DHX9</accession>
<dbReference type="FunFam" id="1.10.220.150:FF:000009">
    <property type="entry name" value="stromal membrane-associated protein 1 isoform X1"/>
    <property type="match status" value="1"/>
</dbReference>
<dbReference type="InterPro" id="IPR051718">
    <property type="entry name" value="ARF_GTPase-activating"/>
</dbReference>
<dbReference type="EMBL" id="QEAN01000156">
    <property type="protein sequence ID" value="TPX45340.1"/>
    <property type="molecule type" value="Genomic_DNA"/>
</dbReference>
<organism evidence="9 11">
    <name type="scientific">Synchytrium endobioticum</name>
    <dbReference type="NCBI Taxonomy" id="286115"/>
    <lineage>
        <taxon>Eukaryota</taxon>
        <taxon>Fungi</taxon>
        <taxon>Fungi incertae sedis</taxon>
        <taxon>Chytridiomycota</taxon>
        <taxon>Chytridiomycota incertae sedis</taxon>
        <taxon>Chytridiomycetes</taxon>
        <taxon>Synchytriales</taxon>
        <taxon>Synchytriaceae</taxon>
        <taxon>Synchytrium</taxon>
    </lineage>
</organism>
<protein>
    <recommendedName>
        <fullName evidence="7">Arf-GAP domain-containing protein</fullName>
    </recommendedName>
</protein>
<dbReference type="Proteomes" id="UP000317494">
    <property type="component" value="Unassembled WGS sequence"/>
</dbReference>
<dbReference type="InterPro" id="IPR001164">
    <property type="entry name" value="ArfGAP_dom"/>
</dbReference>
<dbReference type="InterPro" id="IPR038508">
    <property type="entry name" value="ArfGAP_dom_sf"/>
</dbReference>
<evidence type="ECO:0000313" key="10">
    <source>
        <dbReference type="Proteomes" id="UP000317494"/>
    </source>
</evidence>
<dbReference type="PANTHER" id="PTHR45705">
    <property type="entry name" value="FI20236P1"/>
    <property type="match status" value="1"/>
</dbReference>
<evidence type="ECO:0000256" key="4">
    <source>
        <dbReference type="ARBA" id="ARBA00022833"/>
    </source>
</evidence>
<dbReference type="SMART" id="SM00105">
    <property type="entry name" value="ArfGap"/>
    <property type="match status" value="1"/>
</dbReference>
<evidence type="ECO:0000256" key="2">
    <source>
        <dbReference type="ARBA" id="ARBA00022723"/>
    </source>
</evidence>
<feature type="region of interest" description="Disordered" evidence="6">
    <location>
        <begin position="200"/>
        <end position="221"/>
    </location>
</feature>
<evidence type="ECO:0000313" key="11">
    <source>
        <dbReference type="Proteomes" id="UP000320475"/>
    </source>
</evidence>
<dbReference type="PANTHER" id="PTHR45705:SF1">
    <property type="entry name" value="FI20236P1"/>
    <property type="match status" value="1"/>
</dbReference>
<evidence type="ECO:0000256" key="5">
    <source>
        <dbReference type="PROSITE-ProRule" id="PRU00288"/>
    </source>
</evidence>
<reference evidence="10 11" key="1">
    <citation type="journal article" date="2019" name="Sci. Rep.">
        <title>Comparative genomics of chytrid fungi reveal insights into the obligate biotrophic and pathogenic lifestyle of Synchytrium endobioticum.</title>
        <authorList>
            <person name="van de Vossenberg B.T.L.H."/>
            <person name="Warris S."/>
            <person name="Nguyen H.D.T."/>
            <person name="van Gent-Pelzer M.P.E."/>
            <person name="Joly D.L."/>
            <person name="van de Geest H.C."/>
            <person name="Bonants P.J.M."/>
            <person name="Smith D.S."/>
            <person name="Levesque C.A."/>
            <person name="van der Lee T.A.J."/>
        </authorList>
    </citation>
    <scope>NUCLEOTIDE SEQUENCE [LARGE SCALE GENOMIC DNA]</scope>
    <source>
        <strain evidence="9 11">LEV6574</strain>
        <strain evidence="8 10">MB42</strain>
    </source>
</reference>
<dbReference type="STRING" id="286115.A0A507DHX9"/>
<evidence type="ECO:0000313" key="8">
    <source>
        <dbReference type="EMBL" id="TPX45340.1"/>
    </source>
</evidence>
<feature type="compositionally biased region" description="Low complexity" evidence="6">
    <location>
        <begin position="235"/>
        <end position="245"/>
    </location>
</feature>
<keyword evidence="10" id="KW-1185">Reference proteome</keyword>
<feature type="region of interest" description="Disordered" evidence="6">
    <location>
        <begin position="156"/>
        <end position="184"/>
    </location>
</feature>
<dbReference type="InterPro" id="IPR037278">
    <property type="entry name" value="ARFGAP/RecO"/>
</dbReference>
<dbReference type="SUPFAM" id="SSF57863">
    <property type="entry name" value="ArfGap/RecO-like zinc finger"/>
    <property type="match status" value="1"/>
</dbReference>
<dbReference type="Gene3D" id="1.10.220.150">
    <property type="entry name" value="Arf GTPase activating protein"/>
    <property type="match status" value="1"/>
</dbReference>
<dbReference type="OrthoDB" id="10266696at2759"/>
<evidence type="ECO:0000256" key="1">
    <source>
        <dbReference type="ARBA" id="ARBA00022468"/>
    </source>
</evidence>
<dbReference type="VEuPathDB" id="FungiDB:SeMB42_g04046"/>
<dbReference type="GO" id="GO:0008270">
    <property type="term" value="F:zinc ion binding"/>
    <property type="evidence" value="ECO:0007669"/>
    <property type="project" value="UniProtKB-KW"/>
</dbReference>
<feature type="compositionally biased region" description="Low complexity" evidence="6">
    <location>
        <begin position="200"/>
        <end position="220"/>
    </location>
</feature>
<keyword evidence="3 5" id="KW-0863">Zinc-finger</keyword>
<keyword evidence="1" id="KW-0343">GTPase activation</keyword>
<evidence type="ECO:0000256" key="6">
    <source>
        <dbReference type="SAM" id="MobiDB-lite"/>
    </source>
</evidence>
<keyword evidence="2" id="KW-0479">Metal-binding</keyword>
<name>A0A507DHX9_9FUNG</name>
<keyword evidence="4" id="KW-0862">Zinc</keyword>
<dbReference type="AlphaFoldDB" id="A0A507DHX9"/>
<dbReference type="GO" id="GO:0005096">
    <property type="term" value="F:GTPase activator activity"/>
    <property type="evidence" value="ECO:0007669"/>
    <property type="project" value="UniProtKB-KW"/>
</dbReference>
<dbReference type="PROSITE" id="PS50115">
    <property type="entry name" value="ARFGAP"/>
    <property type="match status" value="1"/>
</dbReference>
<dbReference type="PRINTS" id="PR00405">
    <property type="entry name" value="REVINTRACTNG"/>
</dbReference>
<dbReference type="CDD" id="cd08204">
    <property type="entry name" value="ArfGap"/>
    <property type="match status" value="1"/>
</dbReference>
<evidence type="ECO:0000259" key="7">
    <source>
        <dbReference type="PROSITE" id="PS50115"/>
    </source>
</evidence>
<sequence length="458" mass="48422">MSTRNERMGDKALNDRHTKILKALMQRADNRRCADCHKTDPRWASWNLGIFMCIRCSGIHRSLGTHISKVKSADLDSWTTEQIENMARWGNGKANMYWEAQMPPGMEPPEHAIEQWIRAKYERKQYAKPGSIPDPDTLPLPEGVADVKIPGTKKAVVTTSPATTDPPANLISGNNTPQQSVPQHQTAATDFFGSFQSVAVASAPPQPQQQSLQQPIPQQQHDPKAAIMSLFHPNNSTDSVNSVTSAGSGSSGMPPFSASGNQSMPKGVEFLGMKTASPPPMMRTGSNADSMTILGGMGAGAVGNLGTATGSTESMDAFAQSMSKNPANVIFGGMGGMTTLPAVSSNLRNGSTGFGSFGGVPMQQSVSNSSTSSNSGCVAFGSFPEAAAQQRQQQFTAKTTQQSTFVNADTIFNGLAGNSEGSSGPDIPSFTTFQSATSSTPVTTGPKMATIWGEFSQI</sequence>
<comment type="caution">
    <text evidence="9">The sequence shown here is derived from an EMBL/GenBank/DDBJ whole genome shotgun (WGS) entry which is preliminary data.</text>
</comment>
<evidence type="ECO:0000313" key="9">
    <source>
        <dbReference type="EMBL" id="TPX51011.1"/>
    </source>
</evidence>
<evidence type="ECO:0000256" key="3">
    <source>
        <dbReference type="ARBA" id="ARBA00022771"/>
    </source>
</evidence>
<dbReference type="EMBL" id="QEAM01000010">
    <property type="protein sequence ID" value="TPX51011.1"/>
    <property type="molecule type" value="Genomic_DNA"/>
</dbReference>